<evidence type="ECO:0000256" key="1">
    <source>
        <dbReference type="SAM" id="MobiDB-lite"/>
    </source>
</evidence>
<protein>
    <submittedName>
        <fullName evidence="2">Uncharacterized protein</fullName>
    </submittedName>
</protein>
<gene>
    <name evidence="2" type="ORF">C8A05DRAFT_12460</name>
</gene>
<dbReference type="Proteomes" id="UP001303889">
    <property type="component" value="Unassembled WGS sequence"/>
</dbReference>
<accession>A0AAN6MSE3</accession>
<proteinExistence type="predicted"/>
<sequence length="822" mass="93344">MPIFPRSAAHLGRGQGHGNGPRTQWRELNGGPEVLLQRLTELYWVGVERDLVDFLQTLQKWSQDQYLGFHPQPGDGDDPEEWLGFESFVKRATGEEKGATLVIPSKIIVMIRDSSRYTGVERMAHSFLLAAGEDFLLSTTTVFEYRPPEYGAGVLLRPRAAQLESVMVAQPAAVTLEFEPLKCTHCSTPIRGTRFQCVRGCFAPRGPRIDGPDSIPPAADAQRPVVLCETCGRICGRNNNGIHLQSHLTKLDKNCVLSTAFSTQNPRDLCSCSAFQHPEWRGEQLYPFREPIGDLHDRNCPLVQLQSRHCRAKYADLLRLSHLLDPQATRMAGPMARLAVRRAAKAAIKDIPYGNVHMALMVGPLIIENGVPDTKRGVLISVRGRLQLLPIPPRTQTGFPLTSFAVDPRRRLWTASRRHETRRIKAFMKQVVGGTFANPLPGSLEDEIVRGLAEASRTFVYNGMRSEDENDQQRRRMLEGVMGNLRRLLQARLTVYLQSIVNRLMDPEVQLAWDFMDNHCQKFCETIIDRRVFGSFLADDRPCRRHGSTTERLYLVSFVCRVGTSQDGFPKKVRPTSKDSAPNGLTEEYLLRFRRYGHHNDSDMIDTLNEYWTDWGAFGGPIFPHQDLFPWDCTEARPRGSRDDPKRCGDCTLAQHLWAFPFDSWSIIQLHLYRERIFYPSTTPTAPTLTDLEWASNRLRALEGLRLLSRISLALSRSRPFRAACHWTVRTPPVSFPHLRYPFNPKRRLKKTPAIARSNNPPARPPTQLLTDRAKLAGIHRAQPLSHAYEHGPFHDCTLARWADLRRADQVAAYKVLRGQRA</sequence>
<dbReference type="EMBL" id="MU855347">
    <property type="protein sequence ID" value="KAK3905775.1"/>
    <property type="molecule type" value="Genomic_DNA"/>
</dbReference>
<comment type="caution">
    <text evidence="2">The sequence shown here is derived from an EMBL/GenBank/DDBJ whole genome shotgun (WGS) entry which is preliminary data.</text>
</comment>
<feature type="non-terminal residue" evidence="2">
    <location>
        <position position="822"/>
    </location>
</feature>
<name>A0AAN6MSE3_9PEZI</name>
<reference evidence="2" key="2">
    <citation type="submission" date="2023-05" db="EMBL/GenBank/DDBJ databases">
        <authorList>
            <consortium name="Lawrence Berkeley National Laboratory"/>
            <person name="Steindorff A."/>
            <person name="Hensen N."/>
            <person name="Bonometti L."/>
            <person name="Westerberg I."/>
            <person name="Brannstrom I.O."/>
            <person name="Guillou S."/>
            <person name="Cros-Aarteil S."/>
            <person name="Calhoun S."/>
            <person name="Haridas S."/>
            <person name="Kuo A."/>
            <person name="Mondo S."/>
            <person name="Pangilinan J."/>
            <person name="Riley R."/>
            <person name="Labutti K."/>
            <person name="Andreopoulos B."/>
            <person name="Lipzen A."/>
            <person name="Chen C."/>
            <person name="Yanf M."/>
            <person name="Daum C."/>
            <person name="Ng V."/>
            <person name="Clum A."/>
            <person name="Ohm R."/>
            <person name="Martin F."/>
            <person name="Silar P."/>
            <person name="Natvig D."/>
            <person name="Lalanne C."/>
            <person name="Gautier V."/>
            <person name="Ament-Velasquez S.L."/>
            <person name="Kruys A."/>
            <person name="Hutchinson M.I."/>
            <person name="Powell A.J."/>
            <person name="Barry K."/>
            <person name="Miller A.N."/>
            <person name="Grigoriev I.V."/>
            <person name="Debuchy R."/>
            <person name="Gladieux P."/>
            <person name="Thoren M.H."/>
            <person name="Johannesson H."/>
        </authorList>
    </citation>
    <scope>NUCLEOTIDE SEQUENCE</scope>
    <source>
        <strain evidence="2">CBS 103.79</strain>
    </source>
</reference>
<reference evidence="2" key="1">
    <citation type="journal article" date="2023" name="Mol. Phylogenet. Evol.">
        <title>Genome-scale phylogeny and comparative genomics of the fungal order Sordariales.</title>
        <authorList>
            <person name="Hensen N."/>
            <person name="Bonometti L."/>
            <person name="Westerberg I."/>
            <person name="Brannstrom I.O."/>
            <person name="Guillou S."/>
            <person name="Cros-Aarteil S."/>
            <person name="Calhoun S."/>
            <person name="Haridas S."/>
            <person name="Kuo A."/>
            <person name="Mondo S."/>
            <person name="Pangilinan J."/>
            <person name="Riley R."/>
            <person name="LaButti K."/>
            <person name="Andreopoulos B."/>
            <person name="Lipzen A."/>
            <person name="Chen C."/>
            <person name="Yan M."/>
            <person name="Daum C."/>
            <person name="Ng V."/>
            <person name="Clum A."/>
            <person name="Steindorff A."/>
            <person name="Ohm R.A."/>
            <person name="Martin F."/>
            <person name="Silar P."/>
            <person name="Natvig D.O."/>
            <person name="Lalanne C."/>
            <person name="Gautier V."/>
            <person name="Ament-Velasquez S.L."/>
            <person name="Kruys A."/>
            <person name="Hutchinson M.I."/>
            <person name="Powell A.J."/>
            <person name="Barry K."/>
            <person name="Miller A.N."/>
            <person name="Grigoriev I.V."/>
            <person name="Debuchy R."/>
            <person name="Gladieux P."/>
            <person name="Hiltunen Thoren M."/>
            <person name="Johannesson H."/>
        </authorList>
    </citation>
    <scope>NUCLEOTIDE SEQUENCE</scope>
    <source>
        <strain evidence="2">CBS 103.79</strain>
    </source>
</reference>
<organism evidence="2 3">
    <name type="scientific">Staphylotrichum tortipilum</name>
    <dbReference type="NCBI Taxonomy" id="2831512"/>
    <lineage>
        <taxon>Eukaryota</taxon>
        <taxon>Fungi</taxon>
        <taxon>Dikarya</taxon>
        <taxon>Ascomycota</taxon>
        <taxon>Pezizomycotina</taxon>
        <taxon>Sordariomycetes</taxon>
        <taxon>Sordariomycetidae</taxon>
        <taxon>Sordariales</taxon>
        <taxon>Chaetomiaceae</taxon>
        <taxon>Staphylotrichum</taxon>
    </lineage>
</organism>
<dbReference type="AlphaFoldDB" id="A0AAN6MSE3"/>
<keyword evidence="3" id="KW-1185">Reference proteome</keyword>
<feature type="region of interest" description="Disordered" evidence="1">
    <location>
        <begin position="1"/>
        <end position="23"/>
    </location>
</feature>
<evidence type="ECO:0000313" key="3">
    <source>
        <dbReference type="Proteomes" id="UP001303889"/>
    </source>
</evidence>
<evidence type="ECO:0000313" key="2">
    <source>
        <dbReference type="EMBL" id="KAK3905775.1"/>
    </source>
</evidence>